<dbReference type="AlphaFoldDB" id="A0A7W3LLQ4"/>
<keyword evidence="4" id="KW-1185">Reference proteome</keyword>
<feature type="compositionally biased region" description="Gly residues" evidence="1">
    <location>
        <begin position="215"/>
        <end position="227"/>
    </location>
</feature>
<feature type="region of interest" description="Disordered" evidence="1">
    <location>
        <begin position="194"/>
        <end position="230"/>
    </location>
</feature>
<dbReference type="GO" id="GO:0015562">
    <property type="term" value="F:efflux transmembrane transporter activity"/>
    <property type="evidence" value="ECO:0007669"/>
    <property type="project" value="TreeGrafter"/>
</dbReference>
<dbReference type="RefSeq" id="WP_182842882.1">
    <property type="nucleotide sequence ID" value="NZ_BAAALP010000002.1"/>
</dbReference>
<dbReference type="EMBL" id="JACJIA010000002">
    <property type="protein sequence ID" value="MBA8950465.1"/>
    <property type="molecule type" value="Genomic_DNA"/>
</dbReference>
<dbReference type="Proteomes" id="UP000572680">
    <property type="component" value="Unassembled WGS sequence"/>
</dbReference>
<dbReference type="InterPro" id="IPR011053">
    <property type="entry name" value="Single_hybrid_motif"/>
</dbReference>
<dbReference type="Pfam" id="PF25967">
    <property type="entry name" value="RND-MFP_C"/>
    <property type="match status" value="1"/>
</dbReference>
<dbReference type="SUPFAM" id="SSF51230">
    <property type="entry name" value="Single hybrid motif"/>
    <property type="match status" value="1"/>
</dbReference>
<dbReference type="PANTHER" id="PTHR30469:SF33">
    <property type="entry name" value="SLR1207 PROTEIN"/>
    <property type="match status" value="1"/>
</dbReference>
<dbReference type="PANTHER" id="PTHR30469">
    <property type="entry name" value="MULTIDRUG RESISTANCE PROTEIN MDTA"/>
    <property type="match status" value="1"/>
</dbReference>
<sequence>MPRWGNRLAKAGILVAVLGVVGGTGYLAGTGGATPPVPMDPLPAADLSPKTITVGTGTIVSRLNVDAVVRADPPVPVKATRSGTVAAVHRRDGQLVGRGESLLSIKVPGKGKDKTVAVLAPVAGRVSGLAATVGQEITPAEPVAQLDQRRFQAVATIDAKEVYRLYNRPKEIKLAIDHGPEPFRCRLLAYGAGASSKPTAPQGQGGPQQPPAPGTGDGDGGGGGGGENVEVTCRIPAHQRVFAGIRAKMAITTDRVDDAVVVPLSAVLGQASKGRVTVVGEDGSRQTRKVELGVNDGKQVEIVSGLKEGDRILDRAPDDAAFDVPPAPQGGPEEGPTS</sequence>
<evidence type="ECO:0000313" key="4">
    <source>
        <dbReference type="Proteomes" id="UP000572680"/>
    </source>
</evidence>
<gene>
    <name evidence="3" type="ORF">HNR61_002078</name>
</gene>
<evidence type="ECO:0000259" key="2">
    <source>
        <dbReference type="Pfam" id="PF25967"/>
    </source>
</evidence>
<dbReference type="GO" id="GO:1990281">
    <property type="term" value="C:efflux pump complex"/>
    <property type="evidence" value="ECO:0007669"/>
    <property type="project" value="TreeGrafter"/>
</dbReference>
<dbReference type="Gene3D" id="2.40.50.100">
    <property type="match status" value="1"/>
</dbReference>
<accession>A0A7W3LLQ4</accession>
<name>A0A7W3LLQ4_ACTNM</name>
<dbReference type="InterPro" id="IPR058627">
    <property type="entry name" value="MdtA-like_C"/>
</dbReference>
<dbReference type="Gene3D" id="2.40.420.20">
    <property type="match status" value="1"/>
</dbReference>
<comment type="caution">
    <text evidence="3">The sequence shown here is derived from an EMBL/GenBank/DDBJ whole genome shotgun (WGS) entry which is preliminary data.</text>
</comment>
<feature type="domain" description="Multidrug resistance protein MdtA-like C-terminal permuted SH3" evidence="2">
    <location>
        <begin position="258"/>
        <end position="312"/>
    </location>
</feature>
<evidence type="ECO:0000313" key="3">
    <source>
        <dbReference type="EMBL" id="MBA8950465.1"/>
    </source>
</evidence>
<feature type="region of interest" description="Disordered" evidence="1">
    <location>
        <begin position="314"/>
        <end position="338"/>
    </location>
</feature>
<organism evidence="3 4">
    <name type="scientific">Actinomadura namibiensis</name>
    <dbReference type="NCBI Taxonomy" id="182080"/>
    <lineage>
        <taxon>Bacteria</taxon>
        <taxon>Bacillati</taxon>
        <taxon>Actinomycetota</taxon>
        <taxon>Actinomycetes</taxon>
        <taxon>Streptosporangiales</taxon>
        <taxon>Thermomonosporaceae</taxon>
        <taxon>Actinomadura</taxon>
    </lineage>
</organism>
<protein>
    <submittedName>
        <fullName evidence="3">Multidrug efflux pump subunit AcrA (Membrane-fusion protein)</fullName>
    </submittedName>
</protein>
<proteinExistence type="predicted"/>
<reference evidence="3 4" key="1">
    <citation type="submission" date="2020-08" db="EMBL/GenBank/DDBJ databases">
        <title>Genomic Encyclopedia of Type Strains, Phase IV (KMG-IV): sequencing the most valuable type-strain genomes for metagenomic binning, comparative biology and taxonomic classification.</title>
        <authorList>
            <person name="Goeker M."/>
        </authorList>
    </citation>
    <scope>NUCLEOTIDE SEQUENCE [LARGE SCALE GENOMIC DNA]</scope>
    <source>
        <strain evidence="3 4">DSM 44197</strain>
    </source>
</reference>
<evidence type="ECO:0000256" key="1">
    <source>
        <dbReference type="SAM" id="MobiDB-lite"/>
    </source>
</evidence>